<accession>B8FFK0</accession>
<dbReference type="GO" id="GO:0000155">
    <property type="term" value="F:phosphorelay sensor kinase activity"/>
    <property type="evidence" value="ECO:0007669"/>
    <property type="project" value="InterPro"/>
</dbReference>
<dbReference type="SUPFAM" id="SSF103190">
    <property type="entry name" value="Sensory domain-like"/>
    <property type="match status" value="1"/>
</dbReference>
<dbReference type="SUPFAM" id="SSF55785">
    <property type="entry name" value="PYP-like sensor domain (PAS domain)"/>
    <property type="match status" value="2"/>
</dbReference>
<feature type="domain" description="PAC" evidence="18">
    <location>
        <begin position="564"/>
        <end position="617"/>
    </location>
</feature>
<keyword evidence="8" id="KW-0547">Nucleotide-binding</keyword>
<dbReference type="SMART" id="SM00091">
    <property type="entry name" value="PAS"/>
    <property type="match status" value="2"/>
</dbReference>
<comment type="subcellular location">
    <subcellularLocation>
        <location evidence="2">Cell membrane</location>
        <topology evidence="2">Multi-pass membrane protein</topology>
    </subcellularLocation>
</comment>
<evidence type="ECO:0000256" key="5">
    <source>
        <dbReference type="ARBA" id="ARBA00022553"/>
    </source>
</evidence>
<evidence type="ECO:0000259" key="18">
    <source>
        <dbReference type="PROSITE" id="PS50113"/>
    </source>
</evidence>
<dbReference type="SUPFAM" id="SSF55874">
    <property type="entry name" value="ATPase domain of HSP90 chaperone/DNA topoisomerase II/histidine kinase"/>
    <property type="match status" value="1"/>
</dbReference>
<proteinExistence type="predicted"/>
<dbReference type="SMART" id="SM00387">
    <property type="entry name" value="HATPase_c"/>
    <property type="match status" value="1"/>
</dbReference>
<evidence type="ECO:0000256" key="9">
    <source>
        <dbReference type="ARBA" id="ARBA00022777"/>
    </source>
</evidence>
<dbReference type="NCBIfam" id="TIGR00229">
    <property type="entry name" value="sensory_box"/>
    <property type="match status" value="2"/>
</dbReference>
<dbReference type="PANTHER" id="PTHR24421">
    <property type="entry name" value="NITRATE/NITRITE SENSOR PROTEIN NARX-RELATED"/>
    <property type="match status" value="1"/>
</dbReference>
<keyword evidence="9 19" id="KW-0418">Kinase</keyword>
<dbReference type="InterPro" id="IPR050482">
    <property type="entry name" value="Sensor_HK_TwoCompSys"/>
</dbReference>
<evidence type="ECO:0000256" key="8">
    <source>
        <dbReference type="ARBA" id="ARBA00022741"/>
    </source>
</evidence>
<dbReference type="InterPro" id="IPR005467">
    <property type="entry name" value="His_kinase_dom"/>
</dbReference>
<dbReference type="Pfam" id="PF02518">
    <property type="entry name" value="HATPase_c"/>
    <property type="match status" value="1"/>
</dbReference>
<comment type="catalytic activity">
    <reaction evidence="1">
        <text>ATP + protein L-histidine = ADP + protein N-phospho-L-histidine.</text>
        <dbReference type="EC" id="2.7.13.3"/>
    </reaction>
</comment>
<dbReference type="eggNOG" id="COG4585">
    <property type="taxonomic scope" value="Bacteria"/>
</dbReference>
<dbReference type="GO" id="GO:0046983">
    <property type="term" value="F:protein dimerization activity"/>
    <property type="evidence" value="ECO:0007669"/>
    <property type="project" value="InterPro"/>
</dbReference>
<dbReference type="eggNOG" id="COG4191">
    <property type="taxonomic scope" value="Bacteria"/>
</dbReference>
<dbReference type="InterPro" id="IPR033479">
    <property type="entry name" value="dCache_1"/>
</dbReference>
<evidence type="ECO:0000259" key="16">
    <source>
        <dbReference type="PROSITE" id="PS50109"/>
    </source>
</evidence>
<evidence type="ECO:0000313" key="19">
    <source>
        <dbReference type="EMBL" id="ACL04260.1"/>
    </source>
</evidence>
<dbReference type="eggNOG" id="COG3829">
    <property type="taxonomic scope" value="Bacteria"/>
</dbReference>
<evidence type="ECO:0000256" key="10">
    <source>
        <dbReference type="ARBA" id="ARBA00022840"/>
    </source>
</evidence>
<dbReference type="Pfam" id="PF08448">
    <property type="entry name" value="PAS_4"/>
    <property type="match status" value="1"/>
</dbReference>
<dbReference type="InterPro" id="IPR000014">
    <property type="entry name" value="PAS"/>
</dbReference>
<dbReference type="InterPro" id="IPR035965">
    <property type="entry name" value="PAS-like_dom_sf"/>
</dbReference>
<dbReference type="PANTHER" id="PTHR24421:SF10">
    <property type="entry name" value="NITRATE_NITRITE SENSOR PROTEIN NARQ"/>
    <property type="match status" value="1"/>
</dbReference>
<dbReference type="EC" id="2.7.13.3" evidence="3"/>
<dbReference type="GO" id="GO:0005886">
    <property type="term" value="C:plasma membrane"/>
    <property type="evidence" value="ECO:0007669"/>
    <property type="project" value="UniProtKB-SubCell"/>
</dbReference>
<evidence type="ECO:0000256" key="15">
    <source>
        <dbReference type="SAM" id="Phobius"/>
    </source>
</evidence>
<evidence type="ECO:0000256" key="12">
    <source>
        <dbReference type="ARBA" id="ARBA00023012"/>
    </source>
</evidence>
<dbReference type="HOGENOM" id="CLU_388691_0_0_7"/>
<keyword evidence="7 15" id="KW-0812">Transmembrane</keyword>
<dbReference type="InterPro" id="IPR003594">
    <property type="entry name" value="HATPase_dom"/>
</dbReference>
<feature type="domain" description="PAS" evidence="17">
    <location>
        <begin position="348"/>
        <end position="419"/>
    </location>
</feature>
<protein>
    <recommendedName>
        <fullName evidence="3">histidine kinase</fullName>
        <ecNumber evidence="3">2.7.13.3</ecNumber>
    </recommendedName>
</protein>
<feature type="coiled-coil region" evidence="14">
    <location>
        <begin position="465"/>
        <end position="492"/>
    </location>
</feature>
<keyword evidence="10" id="KW-0067">ATP-binding</keyword>
<dbReference type="Pfam" id="PF02743">
    <property type="entry name" value="dCache_1"/>
    <property type="match status" value="1"/>
</dbReference>
<keyword evidence="12" id="KW-0902">Two-component regulatory system</keyword>
<evidence type="ECO:0000256" key="1">
    <source>
        <dbReference type="ARBA" id="ARBA00000085"/>
    </source>
</evidence>
<dbReference type="CDD" id="cd12914">
    <property type="entry name" value="PDC1_DGC_like"/>
    <property type="match status" value="1"/>
</dbReference>
<dbReference type="KEGG" id="dal:Dalk_2567"/>
<evidence type="ECO:0000256" key="7">
    <source>
        <dbReference type="ARBA" id="ARBA00022692"/>
    </source>
</evidence>
<feature type="domain" description="Histidine kinase" evidence="16">
    <location>
        <begin position="740"/>
        <end position="827"/>
    </location>
</feature>
<dbReference type="CDD" id="cd16917">
    <property type="entry name" value="HATPase_UhpB-NarQ-NarX-like"/>
    <property type="match status" value="1"/>
</dbReference>
<evidence type="ECO:0000259" key="17">
    <source>
        <dbReference type="PROSITE" id="PS50112"/>
    </source>
</evidence>
<dbReference type="Gene3D" id="1.20.5.1930">
    <property type="match status" value="1"/>
</dbReference>
<dbReference type="AlphaFoldDB" id="B8FFK0"/>
<dbReference type="InterPro" id="IPR001610">
    <property type="entry name" value="PAC"/>
</dbReference>
<feature type="domain" description="PAC" evidence="18">
    <location>
        <begin position="422"/>
        <end position="474"/>
    </location>
</feature>
<evidence type="ECO:0000256" key="6">
    <source>
        <dbReference type="ARBA" id="ARBA00022679"/>
    </source>
</evidence>
<dbReference type="Pfam" id="PF07730">
    <property type="entry name" value="HisKA_3"/>
    <property type="match status" value="1"/>
</dbReference>
<dbReference type="Gene3D" id="3.30.565.10">
    <property type="entry name" value="Histidine kinase-like ATPase, C-terminal domain"/>
    <property type="match status" value="1"/>
</dbReference>
<evidence type="ECO:0000313" key="20">
    <source>
        <dbReference type="Proteomes" id="UP000000739"/>
    </source>
</evidence>
<reference evidence="19 20" key="1">
    <citation type="journal article" date="2012" name="Environ. Microbiol.">
        <title>The genome sequence of Desulfatibacillum alkenivorans AK-01: a blueprint for anaerobic alkane oxidation.</title>
        <authorList>
            <person name="Callaghan A.V."/>
            <person name="Morris B.E."/>
            <person name="Pereira I.A."/>
            <person name="McInerney M.J."/>
            <person name="Austin R.N."/>
            <person name="Groves J.T."/>
            <person name="Kukor J.J."/>
            <person name="Suflita J.M."/>
            <person name="Young L.Y."/>
            <person name="Zylstra G.J."/>
            <person name="Wawrik B."/>
        </authorList>
    </citation>
    <scope>NUCLEOTIDE SEQUENCE [LARGE SCALE GENOMIC DNA]</scope>
    <source>
        <strain evidence="19 20">AK-01</strain>
    </source>
</reference>
<keyword evidence="6" id="KW-0808">Transferase</keyword>
<dbReference type="PROSITE" id="PS50113">
    <property type="entry name" value="PAC"/>
    <property type="match status" value="2"/>
</dbReference>
<dbReference type="SMART" id="SM00086">
    <property type="entry name" value="PAC"/>
    <property type="match status" value="2"/>
</dbReference>
<gene>
    <name evidence="19" type="ordered locus">Dalk_2567</name>
</gene>
<keyword evidence="13 15" id="KW-0472">Membrane</keyword>
<name>B8FFK0_DESAL</name>
<evidence type="ECO:0000256" key="3">
    <source>
        <dbReference type="ARBA" id="ARBA00012438"/>
    </source>
</evidence>
<feature type="transmembrane region" description="Helical" evidence="15">
    <location>
        <begin position="305"/>
        <end position="328"/>
    </location>
</feature>
<dbReference type="PROSITE" id="PS50109">
    <property type="entry name" value="HIS_KIN"/>
    <property type="match status" value="1"/>
</dbReference>
<dbReference type="InterPro" id="IPR029151">
    <property type="entry name" value="Sensor-like_sf"/>
</dbReference>
<dbReference type="RefSeq" id="WP_015947333.1">
    <property type="nucleotide sequence ID" value="NC_011768.1"/>
</dbReference>
<dbReference type="EMBL" id="CP001322">
    <property type="protein sequence ID" value="ACL04260.1"/>
    <property type="molecule type" value="Genomic_DNA"/>
</dbReference>
<dbReference type="InterPro" id="IPR013656">
    <property type="entry name" value="PAS_4"/>
</dbReference>
<dbReference type="Proteomes" id="UP000000739">
    <property type="component" value="Chromosome"/>
</dbReference>
<organism evidence="19 20">
    <name type="scientific">Desulfatibacillum aliphaticivorans</name>
    <dbReference type="NCBI Taxonomy" id="218208"/>
    <lineage>
        <taxon>Bacteria</taxon>
        <taxon>Pseudomonadati</taxon>
        <taxon>Thermodesulfobacteriota</taxon>
        <taxon>Desulfobacteria</taxon>
        <taxon>Desulfobacterales</taxon>
        <taxon>Desulfatibacillaceae</taxon>
        <taxon>Desulfatibacillum</taxon>
    </lineage>
</organism>
<keyword evidence="14" id="KW-0175">Coiled coil</keyword>
<evidence type="ECO:0000256" key="4">
    <source>
        <dbReference type="ARBA" id="ARBA00022475"/>
    </source>
</evidence>
<evidence type="ECO:0000256" key="14">
    <source>
        <dbReference type="SAM" id="Coils"/>
    </source>
</evidence>
<sequence length="832" mass="93472">MAKRSNKKESPEGALRQIVSVLALLAFLSIVTGGVLYVSFLQKAAVSEADHQAVNRIKLVARHLSDSLTENERPVKTLAGMRRIVRALETTDLEATEQANRILDHFKETLNADVCYLIDVTGLTIASSNRHFTDSFVGKNFGFRPYFQKAMEGRTATYLALGSVSDKRGVYSSHPVMGSDGELAGVVVIKALVDLIESSLTSRPEEDVLVADPNGVVFISSKKQWLLKTLWPLNEKQINQVRDSQQFGPGPWSWIGFRPTDSPDTVELKGARFLMHEEPIRFFPGWSAYYIQSEEAISQRVSSNLFRVTGIVVITSIVLVGLLVFLLYTRALVEINRRIMAEGALRQSEERYRAIYHNTPAMLHSINSKGRLVSVSDHWLKALQYETGQVIGKHLGDFMTPSSAEYLRETMMPEFLRTGECIDVPYQFVKKNGEVMDVLLSAIGERDEEGNFVRSLAVSVDVTEQKKAQEALNQAQEKLSQHSQELERQVFRRTEEISSILKYTPNLVHIKDADGRYIMVNRRYEEIFGISNEDVRGRTQHESMPREYADAFREVDHRVLSEKKPVRSEYVVRVDGEDHSYLSVKFPIYDEQGRIHAIGGISTDVTEIKKAQEALRRLSNRMIISQEAERQAIARELHDELGQILTVLRMDAVWFKKRLKDSDAATQERASAMCELIDKTIEDVRGIAVRLRPGVLDDLGLVDALEWYTSDFERRTGITCIFEHDNIPNLGNAISTAAYRIAQEALTNVVRHASTDRADVSLSFDQEEFTLIISDNGVGYDGGMVEESEGLGIAGMRERAMLAGGTLEVEAGEDAGSRIIFRIKVSGANKEK</sequence>
<dbReference type="InterPro" id="IPR000700">
    <property type="entry name" value="PAS-assoc_C"/>
</dbReference>
<dbReference type="InterPro" id="IPR011712">
    <property type="entry name" value="Sig_transdc_His_kin_sub3_dim/P"/>
</dbReference>
<feature type="transmembrane region" description="Helical" evidence="15">
    <location>
        <begin position="21"/>
        <end position="40"/>
    </location>
</feature>
<dbReference type="CDD" id="cd00130">
    <property type="entry name" value="PAS"/>
    <property type="match status" value="1"/>
</dbReference>
<keyword evidence="11 15" id="KW-1133">Transmembrane helix</keyword>
<feature type="domain" description="PAS" evidence="17">
    <location>
        <begin position="493"/>
        <end position="563"/>
    </location>
</feature>
<evidence type="ECO:0000256" key="11">
    <source>
        <dbReference type="ARBA" id="ARBA00022989"/>
    </source>
</evidence>
<dbReference type="Pfam" id="PF13426">
    <property type="entry name" value="PAS_9"/>
    <property type="match status" value="1"/>
</dbReference>
<keyword evidence="4" id="KW-1003">Cell membrane</keyword>
<dbReference type="GO" id="GO:0005524">
    <property type="term" value="F:ATP binding"/>
    <property type="evidence" value="ECO:0007669"/>
    <property type="project" value="UniProtKB-KW"/>
</dbReference>
<dbReference type="InterPro" id="IPR036890">
    <property type="entry name" value="HATPase_C_sf"/>
</dbReference>
<dbReference type="Gene3D" id="3.30.450.20">
    <property type="entry name" value="PAS domain"/>
    <property type="match status" value="4"/>
</dbReference>
<evidence type="ECO:0000256" key="2">
    <source>
        <dbReference type="ARBA" id="ARBA00004651"/>
    </source>
</evidence>
<evidence type="ECO:0000256" key="13">
    <source>
        <dbReference type="ARBA" id="ARBA00023136"/>
    </source>
</evidence>
<keyword evidence="20" id="KW-1185">Reference proteome</keyword>
<dbReference type="PROSITE" id="PS50112">
    <property type="entry name" value="PAS"/>
    <property type="match status" value="2"/>
</dbReference>
<keyword evidence="5" id="KW-0597">Phosphoprotein</keyword>